<dbReference type="InterPro" id="IPR005123">
    <property type="entry name" value="Oxoglu/Fe-dep_dioxygenase_dom"/>
</dbReference>
<feature type="compositionally biased region" description="Basic and acidic residues" evidence="1">
    <location>
        <begin position="1"/>
        <end position="10"/>
    </location>
</feature>
<dbReference type="InterPro" id="IPR037151">
    <property type="entry name" value="AlkB-like_sf"/>
</dbReference>
<dbReference type="Proteomes" id="UP001391051">
    <property type="component" value="Unassembled WGS sequence"/>
</dbReference>
<gene>
    <name evidence="3" type="ORF">PG986_010924</name>
</gene>
<dbReference type="Gene3D" id="2.60.120.590">
    <property type="entry name" value="Alpha-ketoglutarate-dependent dioxygenase AlkB-like"/>
    <property type="match status" value="1"/>
</dbReference>
<proteinExistence type="predicted"/>
<dbReference type="InterPro" id="IPR027450">
    <property type="entry name" value="AlkB-like"/>
</dbReference>
<name>A0ABR1Q3M0_9PEZI</name>
<dbReference type="PANTHER" id="PTHR31573">
    <property type="entry name" value="ALPHA-KETOGLUTARATE-DEPENDENT DIOXYGENASE ALKB HOMOLOG 2"/>
    <property type="match status" value="1"/>
</dbReference>
<dbReference type="RefSeq" id="XP_066696637.1">
    <property type="nucleotide sequence ID" value="XM_066847146.1"/>
</dbReference>
<organism evidence="3 4">
    <name type="scientific">Apiospora aurea</name>
    <dbReference type="NCBI Taxonomy" id="335848"/>
    <lineage>
        <taxon>Eukaryota</taxon>
        <taxon>Fungi</taxon>
        <taxon>Dikarya</taxon>
        <taxon>Ascomycota</taxon>
        <taxon>Pezizomycotina</taxon>
        <taxon>Sordariomycetes</taxon>
        <taxon>Xylariomycetidae</taxon>
        <taxon>Amphisphaeriales</taxon>
        <taxon>Apiosporaceae</taxon>
        <taxon>Apiospora</taxon>
    </lineage>
</organism>
<keyword evidence="4" id="KW-1185">Reference proteome</keyword>
<reference evidence="3 4" key="1">
    <citation type="submission" date="2023-01" db="EMBL/GenBank/DDBJ databases">
        <title>Analysis of 21 Apiospora genomes using comparative genomics revels a genus with tremendous synthesis potential of carbohydrate active enzymes and secondary metabolites.</title>
        <authorList>
            <person name="Sorensen T."/>
        </authorList>
    </citation>
    <scope>NUCLEOTIDE SEQUENCE [LARGE SCALE GENOMIC DNA]</scope>
    <source>
        <strain evidence="3 4">CBS 24483</strain>
    </source>
</reference>
<dbReference type="PROSITE" id="PS51471">
    <property type="entry name" value="FE2OG_OXY"/>
    <property type="match status" value="1"/>
</dbReference>
<accession>A0ABR1Q3M0</accession>
<evidence type="ECO:0000259" key="2">
    <source>
        <dbReference type="PROSITE" id="PS51471"/>
    </source>
</evidence>
<dbReference type="InterPro" id="IPR032852">
    <property type="entry name" value="ALKBH2"/>
</dbReference>
<dbReference type="Pfam" id="PF13532">
    <property type="entry name" value="2OG-FeII_Oxy_2"/>
    <property type="match status" value="1"/>
</dbReference>
<feature type="domain" description="Fe2OG dioxygenase" evidence="2">
    <location>
        <begin position="557"/>
        <end position="664"/>
    </location>
</feature>
<evidence type="ECO:0000313" key="4">
    <source>
        <dbReference type="Proteomes" id="UP001391051"/>
    </source>
</evidence>
<evidence type="ECO:0000313" key="3">
    <source>
        <dbReference type="EMBL" id="KAK7946603.1"/>
    </source>
</evidence>
<protein>
    <recommendedName>
        <fullName evidence="2">Fe2OG dioxygenase domain-containing protein</fullName>
    </recommendedName>
</protein>
<comment type="caution">
    <text evidence="3">The sequence shown here is derived from an EMBL/GenBank/DDBJ whole genome shotgun (WGS) entry which is preliminary data.</text>
</comment>
<dbReference type="SUPFAM" id="SSF51197">
    <property type="entry name" value="Clavaminate synthase-like"/>
    <property type="match status" value="1"/>
</dbReference>
<dbReference type="GeneID" id="92080208"/>
<feature type="region of interest" description="Disordered" evidence="1">
    <location>
        <begin position="1"/>
        <end position="87"/>
    </location>
</feature>
<dbReference type="EMBL" id="JAQQWE010000007">
    <property type="protein sequence ID" value="KAK7946603.1"/>
    <property type="molecule type" value="Genomic_DNA"/>
</dbReference>
<sequence>MDRATAKRELTQLGPILDTKRRRVGVTSDSASKLPVAEIQQLVPSGSPSHPPSFPEQKFASAVSNAAGESEDASSMPVESNGLHAGKPEACEHPIAFADKRAQIADALPFNRNHEGCFYTSKNILKGMVIDGAASPRATITDSVIVTTVGGGRELDAASGQMLRTKDQDQGCRKYGRVMDAFEKRLPVSVVIGSKNPSYPVKPPRSFCFMGFFLVTYVWAEKTIAVDGSLVSEYMARLEKIDPNVKSWWMPAGHDTEPVPVGEFQCDGNSCDSCGKYSKTVYTEGWTCLSMSCPEHFRFERPLNPDGLVYNEAFLLERHNNRDILPLPPVIPTLPVANETSCGTESEFKKGIVCPQCGLCSRRVYWWGWACENESAGCGFTHMVPFTNYPLSSVKDECTVMNTRRQLEHIDASIEHRTTSSGGYNIEMYGFPNSEGLVGGAVAVFRATPETCSMLNGPDKLYLNMQNEDLRLRRNPARAKGSRREELTSHFAFNYGAFYKFGVFVNSVGFKDAPAPILAGLAQLDWAQSLGITHLSEFIQGLSTGHSEKSMSLKSEKFNELMALGYFEKSTISYHDDGEKELGPTVATLSLGSPAVMRFRPKRKTKLGQEGRSKRGDKPSVISFALRHGDIVIMHGTDIQKDYEHAVTPCGKLRFALTARFVRPESIESHEERQRAVENGQVPEGIASMVYKGHEEAAAEALHTTVEQQALHNLPHD</sequence>
<dbReference type="PANTHER" id="PTHR31573:SF4">
    <property type="entry name" value="FE2OG DIOXYGENASE DOMAIN-CONTAINING PROTEIN"/>
    <property type="match status" value="1"/>
</dbReference>
<evidence type="ECO:0000256" key="1">
    <source>
        <dbReference type="SAM" id="MobiDB-lite"/>
    </source>
</evidence>